<name>A0A9X2CA69_9GAMM</name>
<dbReference type="AlphaFoldDB" id="A0A9X2CA69"/>
<sequence length="60" mass="7121">MKTGANEYGMKRYVMAFLKRGPNQDRTKADELQRLHMANIGRLADGIVRAFFSRWRTPWY</sequence>
<dbReference type="Proteomes" id="UP001139408">
    <property type="component" value="Unassembled WGS sequence"/>
</dbReference>
<protein>
    <submittedName>
        <fullName evidence="1">Uncharacterized protein</fullName>
    </submittedName>
</protein>
<evidence type="ECO:0000313" key="1">
    <source>
        <dbReference type="EMBL" id="MCL1104529.1"/>
    </source>
</evidence>
<keyword evidence="2" id="KW-1185">Reference proteome</keyword>
<comment type="caution">
    <text evidence="1">The sequence shown here is derived from an EMBL/GenBank/DDBJ whole genome shotgun (WGS) entry which is preliminary data.</text>
</comment>
<dbReference type="RefSeq" id="WP_188924282.1">
    <property type="nucleotide sequence ID" value="NZ_BMQI01000008.1"/>
</dbReference>
<organism evidence="1 2">
    <name type="scientific">Shewanella algicola</name>
    <dbReference type="NCBI Taxonomy" id="640633"/>
    <lineage>
        <taxon>Bacteria</taxon>
        <taxon>Pseudomonadati</taxon>
        <taxon>Pseudomonadota</taxon>
        <taxon>Gammaproteobacteria</taxon>
        <taxon>Alteromonadales</taxon>
        <taxon>Shewanellaceae</taxon>
        <taxon>Shewanella</taxon>
    </lineage>
</organism>
<dbReference type="EMBL" id="JAKILJ010000007">
    <property type="protein sequence ID" value="MCL1104529.1"/>
    <property type="molecule type" value="Genomic_DNA"/>
</dbReference>
<gene>
    <name evidence="1" type="ORF">L2749_04555</name>
</gene>
<reference evidence="1" key="1">
    <citation type="submission" date="2022-01" db="EMBL/GenBank/DDBJ databases">
        <title>Whole genome-based taxonomy of the Shewanellaceae.</title>
        <authorList>
            <person name="Martin-Rodriguez A.J."/>
        </authorList>
    </citation>
    <scope>NUCLEOTIDE SEQUENCE</scope>
    <source>
        <strain evidence="1">DSM 23803</strain>
    </source>
</reference>
<proteinExistence type="predicted"/>
<accession>A0A9X2CA69</accession>
<evidence type="ECO:0000313" key="2">
    <source>
        <dbReference type="Proteomes" id="UP001139408"/>
    </source>
</evidence>